<keyword evidence="4" id="KW-1185">Reference proteome</keyword>
<name>A0A918US55_9ACTN</name>
<sequence length="89" mass="9114">MNTTTTRSLTIALAAIALALATTGTASADTNKNQQTSNIGGPTAALLSPGAGPGDNHQSSDQAMIKRHTHNWAVIDYIETPSPTTIVGL</sequence>
<feature type="chain" id="PRO_5037242223" description="Secreted protein" evidence="2">
    <location>
        <begin position="29"/>
        <end position="89"/>
    </location>
</feature>
<reference evidence="3" key="2">
    <citation type="submission" date="2020-09" db="EMBL/GenBank/DDBJ databases">
        <authorList>
            <person name="Sun Q."/>
            <person name="Ohkuma M."/>
        </authorList>
    </citation>
    <scope>NUCLEOTIDE SEQUENCE</scope>
    <source>
        <strain evidence="3">JCM 4815</strain>
    </source>
</reference>
<dbReference type="AlphaFoldDB" id="A0A918US55"/>
<dbReference type="RefSeq" id="WP_189864046.1">
    <property type="nucleotide sequence ID" value="NZ_BMVW01000014.1"/>
</dbReference>
<comment type="caution">
    <text evidence="3">The sequence shown here is derived from an EMBL/GenBank/DDBJ whole genome shotgun (WGS) entry which is preliminary data.</text>
</comment>
<protein>
    <recommendedName>
        <fullName evidence="5">Secreted protein</fullName>
    </recommendedName>
</protein>
<evidence type="ECO:0000256" key="1">
    <source>
        <dbReference type="SAM" id="MobiDB-lite"/>
    </source>
</evidence>
<evidence type="ECO:0000313" key="4">
    <source>
        <dbReference type="Proteomes" id="UP000622166"/>
    </source>
</evidence>
<keyword evidence="2" id="KW-0732">Signal</keyword>
<feature type="signal peptide" evidence="2">
    <location>
        <begin position="1"/>
        <end position="28"/>
    </location>
</feature>
<evidence type="ECO:0000256" key="2">
    <source>
        <dbReference type="SAM" id="SignalP"/>
    </source>
</evidence>
<dbReference type="Proteomes" id="UP000622166">
    <property type="component" value="Unassembled WGS sequence"/>
</dbReference>
<evidence type="ECO:0008006" key="5">
    <source>
        <dbReference type="Google" id="ProtNLM"/>
    </source>
</evidence>
<feature type="region of interest" description="Disordered" evidence="1">
    <location>
        <begin position="26"/>
        <end position="65"/>
    </location>
</feature>
<dbReference type="EMBL" id="BMVW01000014">
    <property type="protein sequence ID" value="GGZ29444.1"/>
    <property type="molecule type" value="Genomic_DNA"/>
</dbReference>
<evidence type="ECO:0000313" key="3">
    <source>
        <dbReference type="EMBL" id="GGZ29444.1"/>
    </source>
</evidence>
<accession>A0A918US55</accession>
<organism evidence="3 4">
    <name type="scientific">Streptomyces poonensis</name>
    <dbReference type="NCBI Taxonomy" id="68255"/>
    <lineage>
        <taxon>Bacteria</taxon>
        <taxon>Bacillati</taxon>
        <taxon>Actinomycetota</taxon>
        <taxon>Actinomycetes</taxon>
        <taxon>Kitasatosporales</taxon>
        <taxon>Streptomycetaceae</taxon>
        <taxon>Streptomyces</taxon>
    </lineage>
</organism>
<feature type="compositionally biased region" description="Polar residues" evidence="1">
    <location>
        <begin position="29"/>
        <end position="40"/>
    </location>
</feature>
<gene>
    <name evidence="3" type="ORF">GCM10010365_57230</name>
</gene>
<reference evidence="3" key="1">
    <citation type="journal article" date="2014" name="Int. J. Syst. Evol. Microbiol.">
        <title>Complete genome sequence of Corynebacterium casei LMG S-19264T (=DSM 44701T), isolated from a smear-ripened cheese.</title>
        <authorList>
            <consortium name="US DOE Joint Genome Institute (JGI-PGF)"/>
            <person name="Walter F."/>
            <person name="Albersmeier A."/>
            <person name="Kalinowski J."/>
            <person name="Ruckert C."/>
        </authorList>
    </citation>
    <scope>NUCLEOTIDE SEQUENCE</scope>
    <source>
        <strain evidence="3">JCM 4815</strain>
    </source>
</reference>
<proteinExistence type="predicted"/>